<reference evidence="3" key="2">
    <citation type="submission" date="2015-01" db="EMBL/GenBank/DDBJ databases">
        <title>Evolutionary Origins and Diversification of the Mycorrhizal Mutualists.</title>
        <authorList>
            <consortium name="DOE Joint Genome Institute"/>
            <consortium name="Mycorrhizal Genomics Consortium"/>
            <person name="Kohler A."/>
            <person name="Kuo A."/>
            <person name="Nagy L.G."/>
            <person name="Floudas D."/>
            <person name="Copeland A."/>
            <person name="Barry K.W."/>
            <person name="Cichocki N."/>
            <person name="Veneault-Fourrey C."/>
            <person name="LaButti K."/>
            <person name="Lindquist E.A."/>
            <person name="Lipzen A."/>
            <person name="Lundell T."/>
            <person name="Morin E."/>
            <person name="Murat C."/>
            <person name="Riley R."/>
            <person name="Ohm R."/>
            <person name="Sun H."/>
            <person name="Tunlid A."/>
            <person name="Henrissat B."/>
            <person name="Grigoriev I.V."/>
            <person name="Hibbett D.S."/>
            <person name="Martin F."/>
        </authorList>
    </citation>
    <scope>NUCLEOTIDE SEQUENCE [LARGE SCALE GENOMIC DNA]</scope>
    <source>
        <strain evidence="3">MUT 4182</strain>
    </source>
</reference>
<dbReference type="EMBL" id="KN822948">
    <property type="protein sequence ID" value="KIO33401.1"/>
    <property type="molecule type" value="Genomic_DNA"/>
</dbReference>
<keyword evidence="1" id="KW-0812">Transmembrane</keyword>
<proteinExistence type="predicted"/>
<reference evidence="2 3" key="1">
    <citation type="submission" date="2014-04" db="EMBL/GenBank/DDBJ databases">
        <authorList>
            <consortium name="DOE Joint Genome Institute"/>
            <person name="Kuo A."/>
            <person name="Girlanda M."/>
            <person name="Perotto S."/>
            <person name="Kohler A."/>
            <person name="Nagy L.G."/>
            <person name="Floudas D."/>
            <person name="Copeland A."/>
            <person name="Barry K.W."/>
            <person name="Cichocki N."/>
            <person name="Veneault-Fourrey C."/>
            <person name="LaButti K."/>
            <person name="Lindquist E.A."/>
            <person name="Lipzen A."/>
            <person name="Lundell T."/>
            <person name="Morin E."/>
            <person name="Murat C."/>
            <person name="Sun H."/>
            <person name="Tunlid A."/>
            <person name="Henrissat B."/>
            <person name="Grigoriev I.V."/>
            <person name="Hibbett D.S."/>
            <person name="Martin F."/>
            <person name="Nordberg H.P."/>
            <person name="Cantor M.N."/>
            <person name="Hua S.X."/>
        </authorList>
    </citation>
    <scope>NUCLEOTIDE SEQUENCE [LARGE SCALE GENOMIC DNA]</scope>
    <source>
        <strain evidence="2 3">MUT 4182</strain>
    </source>
</reference>
<feature type="transmembrane region" description="Helical" evidence="1">
    <location>
        <begin position="21"/>
        <end position="44"/>
    </location>
</feature>
<sequence>MKQQVGVDQQSSLGRQRRMTVVHLALLFFCALTFLGNIHLFPVLRTRGALFLSPVRLCYELVDTLSGFGFIPPA</sequence>
<accession>A0A0C3QV56</accession>
<evidence type="ECO:0000313" key="2">
    <source>
        <dbReference type="EMBL" id="KIO33401.1"/>
    </source>
</evidence>
<name>A0A0C3QV56_9AGAM</name>
<evidence type="ECO:0000256" key="1">
    <source>
        <dbReference type="SAM" id="Phobius"/>
    </source>
</evidence>
<evidence type="ECO:0000313" key="3">
    <source>
        <dbReference type="Proteomes" id="UP000054248"/>
    </source>
</evidence>
<dbReference type="AlphaFoldDB" id="A0A0C3QV56"/>
<keyword evidence="3" id="KW-1185">Reference proteome</keyword>
<keyword evidence="1" id="KW-1133">Transmembrane helix</keyword>
<dbReference type="Proteomes" id="UP000054248">
    <property type="component" value="Unassembled WGS sequence"/>
</dbReference>
<dbReference type="HOGENOM" id="CLU_2689633_0_0_1"/>
<keyword evidence="1" id="KW-0472">Membrane</keyword>
<gene>
    <name evidence="2" type="ORF">M407DRAFT_191987</name>
</gene>
<organism evidence="2 3">
    <name type="scientific">Tulasnella calospora MUT 4182</name>
    <dbReference type="NCBI Taxonomy" id="1051891"/>
    <lineage>
        <taxon>Eukaryota</taxon>
        <taxon>Fungi</taxon>
        <taxon>Dikarya</taxon>
        <taxon>Basidiomycota</taxon>
        <taxon>Agaricomycotina</taxon>
        <taxon>Agaricomycetes</taxon>
        <taxon>Cantharellales</taxon>
        <taxon>Tulasnellaceae</taxon>
        <taxon>Tulasnella</taxon>
    </lineage>
</organism>
<protein>
    <submittedName>
        <fullName evidence="2">Uncharacterized protein</fullName>
    </submittedName>
</protein>